<dbReference type="OrthoDB" id="5771208at2"/>
<dbReference type="RefSeq" id="WP_093029206.1">
    <property type="nucleotide sequence ID" value="NZ_FNNZ01000004.1"/>
</dbReference>
<dbReference type="GO" id="GO:0000160">
    <property type="term" value="P:phosphorelay signal transduction system"/>
    <property type="evidence" value="ECO:0007669"/>
    <property type="project" value="UniProtKB-KW"/>
</dbReference>
<gene>
    <name evidence="5" type="ORF">SAMN05421783_10497</name>
</gene>
<accession>A0A1H2TPP0</accession>
<dbReference type="AlphaFoldDB" id="A0A1H2TPP0"/>
<feature type="region of interest" description="Disordered" evidence="3">
    <location>
        <begin position="1"/>
        <end position="29"/>
    </location>
</feature>
<sequence>MDCRPKRVAAPSTPREDTESATPIATPPDSALLDTRVIARLVEDLGRDSLMELSGLFLTESERRRRSIEAAVLSGNPAAACHEAHALKGSALTFGAAKLGALALEMEQAGRQGDLDRLTRHLPALERLTAETQAALSSLFPEESRHRDA</sequence>
<evidence type="ECO:0000313" key="5">
    <source>
        <dbReference type="EMBL" id="SDW45752.1"/>
    </source>
</evidence>
<protein>
    <submittedName>
        <fullName evidence="5">HPt (Histidine-containing phosphotransfer) domain-containing protein</fullName>
    </submittedName>
</protein>
<evidence type="ECO:0000259" key="4">
    <source>
        <dbReference type="PROSITE" id="PS50894"/>
    </source>
</evidence>
<dbReference type="SUPFAM" id="SSF47226">
    <property type="entry name" value="Histidine-containing phosphotransfer domain, HPT domain"/>
    <property type="match status" value="1"/>
</dbReference>
<keyword evidence="6" id="KW-1185">Reference proteome</keyword>
<feature type="modified residue" description="Phosphohistidine" evidence="2">
    <location>
        <position position="85"/>
    </location>
</feature>
<keyword evidence="2" id="KW-0597">Phosphoprotein</keyword>
<feature type="domain" description="HPt" evidence="4">
    <location>
        <begin position="46"/>
        <end position="135"/>
    </location>
</feature>
<dbReference type="Proteomes" id="UP000198816">
    <property type="component" value="Unassembled WGS sequence"/>
</dbReference>
<dbReference type="InterPro" id="IPR008207">
    <property type="entry name" value="Sig_transdc_His_kin_Hpt_dom"/>
</dbReference>
<proteinExistence type="predicted"/>
<evidence type="ECO:0000256" key="2">
    <source>
        <dbReference type="PROSITE-ProRule" id="PRU00110"/>
    </source>
</evidence>
<dbReference type="STRING" id="1058.SAMN05421783_10497"/>
<dbReference type="Pfam" id="PF01627">
    <property type="entry name" value="Hpt"/>
    <property type="match status" value="1"/>
</dbReference>
<name>A0A1H2TPP0_THIRO</name>
<dbReference type="Gene3D" id="1.20.120.160">
    <property type="entry name" value="HPT domain"/>
    <property type="match status" value="1"/>
</dbReference>
<evidence type="ECO:0000313" key="6">
    <source>
        <dbReference type="Proteomes" id="UP000198816"/>
    </source>
</evidence>
<reference evidence="6" key="1">
    <citation type="submission" date="2016-10" db="EMBL/GenBank/DDBJ databases">
        <authorList>
            <person name="Varghese N."/>
            <person name="Submissions S."/>
        </authorList>
    </citation>
    <scope>NUCLEOTIDE SEQUENCE [LARGE SCALE GENOMIC DNA]</scope>
    <source>
        <strain evidence="6">DSM 217</strain>
    </source>
</reference>
<evidence type="ECO:0000256" key="1">
    <source>
        <dbReference type="ARBA" id="ARBA00023012"/>
    </source>
</evidence>
<dbReference type="EMBL" id="FNNZ01000004">
    <property type="protein sequence ID" value="SDW45752.1"/>
    <property type="molecule type" value="Genomic_DNA"/>
</dbReference>
<organism evidence="5 6">
    <name type="scientific">Thiocapsa roseopersicina</name>
    <dbReference type="NCBI Taxonomy" id="1058"/>
    <lineage>
        <taxon>Bacteria</taxon>
        <taxon>Pseudomonadati</taxon>
        <taxon>Pseudomonadota</taxon>
        <taxon>Gammaproteobacteria</taxon>
        <taxon>Chromatiales</taxon>
        <taxon>Chromatiaceae</taxon>
        <taxon>Thiocapsa</taxon>
    </lineage>
</organism>
<keyword evidence="1" id="KW-0902">Two-component regulatory system</keyword>
<dbReference type="GO" id="GO:0004672">
    <property type="term" value="F:protein kinase activity"/>
    <property type="evidence" value="ECO:0007669"/>
    <property type="project" value="UniProtKB-ARBA"/>
</dbReference>
<dbReference type="InterPro" id="IPR036641">
    <property type="entry name" value="HPT_dom_sf"/>
</dbReference>
<evidence type="ECO:0000256" key="3">
    <source>
        <dbReference type="SAM" id="MobiDB-lite"/>
    </source>
</evidence>
<dbReference type="PROSITE" id="PS50894">
    <property type="entry name" value="HPT"/>
    <property type="match status" value="1"/>
</dbReference>